<dbReference type="PROSITE" id="PS50880">
    <property type="entry name" value="TOPRIM"/>
    <property type="match status" value="1"/>
</dbReference>
<dbReference type="InterPro" id="IPR023405">
    <property type="entry name" value="Topo_IA_core_domain"/>
</dbReference>
<dbReference type="Gene3D" id="1.10.460.10">
    <property type="entry name" value="Topoisomerase I, domain 2"/>
    <property type="match status" value="1"/>
</dbReference>
<dbReference type="SMART" id="SM00437">
    <property type="entry name" value="TOP1Ac"/>
    <property type="match status" value="1"/>
</dbReference>
<dbReference type="InterPro" id="IPR034144">
    <property type="entry name" value="TOPRIM_TopoIII"/>
</dbReference>
<dbReference type="SMART" id="SM00436">
    <property type="entry name" value="TOP1Bc"/>
    <property type="match status" value="1"/>
</dbReference>
<evidence type="ECO:0000256" key="7">
    <source>
        <dbReference type="ARBA" id="ARBA00030003"/>
    </source>
</evidence>
<dbReference type="InterPro" id="IPR000380">
    <property type="entry name" value="Topo_IA"/>
</dbReference>
<sequence length="673" mass="77580">MGKSLYIAEKPSVAQEFAKALKQNMKRKDGWLESDESVVTWCVGHLVTMSYPEAYDEKYKRWSLNTLPFIPEEYKYEVIPNVKKQFQTVKTLLNREDVETIYVCTDSGREGEYIYRLVEQMAGVKGKKRKRVWIDSQTEEEILRGIREAKDLSAYDNLSASAYLRAKEDYLMGINFSRLLTLKYGNSIAGFLNKKYAVLSVGRVMTCVLGMVVRREREIREFVKTPFYRVLAKIQAEEEQFDAEWKAVPQSRYYMSPKLYKENGFKDQKTAQELIDFLKDETVCEVLSAEKKKEKKNPPLLFNLAELQNECSKRFKISPDETLRIVQELYEKKLVTYPRTDARVLSTAVAKEIHKNLNGLSKYEPTAHLLSYIAKEKTHKGLEKTRYVNDKQITDHYAIIPTGQGLAALNSVSSVAKSVYDVIVRRFISIFYPPAVYQKVSLVVRIKEEQFFANFKVLIEEGYFQVTGVPGSRKEEKEEKIQDEETSPDQKLFEFLKKVRKGTKLPVRGFEIKEGETSPPKRYNSGSMILAMENAGQLIEDEELRAQIKGSGIGTSATRAEILKKLIHIKYLALNKKTQVITPTLFGEMIYEAVDHSIRSLLNPELTASWEKGLTYVADGEITSEEYMQKLTHFIISRTNGVLGLNNQYQLRSCYEKAAIYYRNKGKQQKQEE</sequence>
<dbReference type="PANTHER" id="PTHR11390:SF21">
    <property type="entry name" value="DNA TOPOISOMERASE 3-ALPHA"/>
    <property type="match status" value="1"/>
</dbReference>
<evidence type="ECO:0000313" key="14">
    <source>
        <dbReference type="Proteomes" id="UP000779049"/>
    </source>
</evidence>
<dbReference type="EC" id="5.6.2.1" evidence="3"/>
<evidence type="ECO:0000256" key="8">
    <source>
        <dbReference type="ARBA" id="ARBA00031985"/>
    </source>
</evidence>
<dbReference type="Gene3D" id="1.10.290.10">
    <property type="entry name" value="Topoisomerase I, domain 4"/>
    <property type="match status" value="1"/>
</dbReference>
<dbReference type="Pfam" id="PF01751">
    <property type="entry name" value="Toprim"/>
    <property type="match status" value="1"/>
</dbReference>
<evidence type="ECO:0000256" key="4">
    <source>
        <dbReference type="ARBA" id="ARBA00023029"/>
    </source>
</evidence>
<evidence type="ECO:0000256" key="10">
    <source>
        <dbReference type="ARBA" id="ARBA00032877"/>
    </source>
</evidence>
<dbReference type="PRINTS" id="PR00417">
    <property type="entry name" value="PRTPISMRASEI"/>
</dbReference>
<keyword evidence="6" id="KW-0413">Isomerase</keyword>
<comment type="similarity">
    <text evidence="2">Belongs to the type IA topoisomerase family.</text>
</comment>
<dbReference type="InterPro" id="IPR013825">
    <property type="entry name" value="Topo_IA_cen_sub2"/>
</dbReference>
<evidence type="ECO:0000313" key="13">
    <source>
        <dbReference type="EMBL" id="MBY0759388.1"/>
    </source>
</evidence>
<dbReference type="PROSITE" id="PS00396">
    <property type="entry name" value="TOPO_IA_1"/>
    <property type="match status" value="1"/>
</dbReference>
<reference evidence="13 14" key="1">
    <citation type="journal article" date="2020" name="New Microbes New Infect">
        <title>Sellimonas caecigallum sp. nov., description and genome sequence of a new member of the Sellimonas genus isolated from the cecum of feral chicken.</title>
        <authorList>
            <person name="Wongkuna S."/>
            <person name="Ghimire S."/>
            <person name="Antony L."/>
            <person name="Chankhamhaengdecha S."/>
            <person name="Janvilisri T."/>
            <person name="Scaria J."/>
        </authorList>
    </citation>
    <scope>NUCLEOTIDE SEQUENCE [LARGE SCALE GENOMIC DNA]</scope>
    <source>
        <strain evidence="13 14">SW451</strain>
    </source>
</reference>
<dbReference type="PROSITE" id="PS52039">
    <property type="entry name" value="TOPO_IA_2"/>
    <property type="match status" value="1"/>
</dbReference>
<protein>
    <recommendedName>
        <fullName evidence="3">DNA topoisomerase</fullName>
        <ecNumber evidence="3">5.6.2.1</ecNumber>
    </recommendedName>
    <alternativeName>
        <fullName evidence="10">Omega-protein</fullName>
    </alternativeName>
    <alternativeName>
        <fullName evidence="9">Relaxing enzyme</fullName>
    </alternativeName>
    <alternativeName>
        <fullName evidence="7">Swivelase</fullName>
    </alternativeName>
    <alternativeName>
        <fullName evidence="8">Untwisting enzyme</fullName>
    </alternativeName>
</protein>
<evidence type="ECO:0000256" key="6">
    <source>
        <dbReference type="ARBA" id="ARBA00023235"/>
    </source>
</evidence>
<dbReference type="SMART" id="SM00493">
    <property type="entry name" value="TOPRIM"/>
    <property type="match status" value="1"/>
</dbReference>
<evidence type="ECO:0000256" key="1">
    <source>
        <dbReference type="ARBA" id="ARBA00000213"/>
    </source>
</evidence>
<keyword evidence="4" id="KW-0799">Topoisomerase</keyword>
<keyword evidence="14" id="KW-1185">Reference proteome</keyword>
<dbReference type="PANTHER" id="PTHR11390">
    <property type="entry name" value="PROKARYOTIC DNA TOPOISOMERASE"/>
    <property type="match status" value="1"/>
</dbReference>
<feature type="domain" description="Topo IA-type catalytic" evidence="12">
    <location>
        <begin position="155"/>
        <end position="639"/>
    </location>
</feature>
<feature type="domain" description="Toprim" evidence="11">
    <location>
        <begin position="3"/>
        <end position="136"/>
    </location>
</feature>
<dbReference type="InterPro" id="IPR013826">
    <property type="entry name" value="Topo_IA_cen_sub3"/>
</dbReference>
<dbReference type="InterPro" id="IPR003602">
    <property type="entry name" value="Topo_IA_DNA-bd_dom"/>
</dbReference>
<dbReference type="Gene3D" id="3.40.50.140">
    <property type="match status" value="1"/>
</dbReference>
<organism evidence="13 14">
    <name type="scientific">Sellimonas caecigallum</name>
    <dbReference type="NCBI Taxonomy" id="2592333"/>
    <lineage>
        <taxon>Bacteria</taxon>
        <taxon>Bacillati</taxon>
        <taxon>Bacillota</taxon>
        <taxon>Clostridia</taxon>
        <taxon>Lachnospirales</taxon>
        <taxon>Lachnospiraceae</taxon>
        <taxon>Sellimonas</taxon>
    </lineage>
</organism>
<dbReference type="EMBL" id="VIRV01000015">
    <property type="protein sequence ID" value="MBY0759388.1"/>
    <property type="molecule type" value="Genomic_DNA"/>
</dbReference>
<accession>A0ABS7L8S2</accession>
<name>A0ABS7L8S2_9FIRM</name>
<comment type="caution">
    <text evidence="13">The sequence shown here is derived from an EMBL/GenBank/DDBJ whole genome shotgun (WGS) entry which is preliminary data.</text>
</comment>
<dbReference type="Gene3D" id="2.70.20.10">
    <property type="entry name" value="Topoisomerase I, domain 3"/>
    <property type="match status" value="1"/>
</dbReference>
<evidence type="ECO:0000259" key="11">
    <source>
        <dbReference type="PROSITE" id="PS50880"/>
    </source>
</evidence>
<dbReference type="InterPro" id="IPR013824">
    <property type="entry name" value="Topo_IA_cen_sub1"/>
</dbReference>
<evidence type="ECO:0000256" key="9">
    <source>
        <dbReference type="ARBA" id="ARBA00032235"/>
    </source>
</evidence>
<evidence type="ECO:0000256" key="2">
    <source>
        <dbReference type="ARBA" id="ARBA00009446"/>
    </source>
</evidence>
<dbReference type="SUPFAM" id="SSF56712">
    <property type="entry name" value="Prokaryotic type I DNA topoisomerase"/>
    <property type="match status" value="1"/>
</dbReference>
<dbReference type="Pfam" id="PF01131">
    <property type="entry name" value="Topoisom_bac"/>
    <property type="match status" value="1"/>
</dbReference>
<dbReference type="CDD" id="cd03362">
    <property type="entry name" value="TOPRIM_TopoIA_TopoIII"/>
    <property type="match status" value="1"/>
</dbReference>
<dbReference type="InterPro" id="IPR003601">
    <property type="entry name" value="Topo_IA_2"/>
</dbReference>
<evidence type="ECO:0000256" key="5">
    <source>
        <dbReference type="ARBA" id="ARBA00023125"/>
    </source>
</evidence>
<evidence type="ECO:0000259" key="12">
    <source>
        <dbReference type="PROSITE" id="PS52039"/>
    </source>
</evidence>
<dbReference type="RefSeq" id="WP_221920037.1">
    <property type="nucleotide sequence ID" value="NZ_CP173660.1"/>
</dbReference>
<proteinExistence type="inferred from homology"/>
<dbReference type="InterPro" id="IPR006171">
    <property type="entry name" value="TOPRIM_dom"/>
</dbReference>
<dbReference type="Proteomes" id="UP000779049">
    <property type="component" value="Unassembled WGS sequence"/>
</dbReference>
<comment type="catalytic activity">
    <reaction evidence="1">
        <text>ATP-independent breakage of single-stranded DNA, followed by passage and rejoining.</text>
        <dbReference type="EC" id="5.6.2.1"/>
    </reaction>
</comment>
<evidence type="ECO:0000256" key="3">
    <source>
        <dbReference type="ARBA" id="ARBA00012891"/>
    </source>
</evidence>
<gene>
    <name evidence="13" type="ORF">FLB61_09875</name>
</gene>
<dbReference type="InterPro" id="IPR013497">
    <property type="entry name" value="Topo_IA_cen"/>
</dbReference>
<dbReference type="InterPro" id="IPR023406">
    <property type="entry name" value="Topo_IA_AS"/>
</dbReference>
<keyword evidence="5" id="KW-0238">DNA-binding</keyword>